<dbReference type="Pfam" id="PF01636">
    <property type="entry name" value="APH"/>
    <property type="match status" value="1"/>
</dbReference>
<feature type="domain" description="Aminoglycoside phosphotransferase" evidence="1">
    <location>
        <begin position="26"/>
        <end position="259"/>
    </location>
</feature>
<dbReference type="Gene3D" id="3.30.200.20">
    <property type="entry name" value="Phosphorylase Kinase, domain 1"/>
    <property type="match status" value="1"/>
</dbReference>
<evidence type="ECO:0000313" key="3">
    <source>
        <dbReference type="Proteomes" id="UP000590740"/>
    </source>
</evidence>
<name>A0A7W7YDT2_9BACT</name>
<proteinExistence type="predicted"/>
<dbReference type="Proteomes" id="UP000590740">
    <property type="component" value="Unassembled WGS sequence"/>
</dbReference>
<evidence type="ECO:0000313" key="2">
    <source>
        <dbReference type="EMBL" id="MBB5034328.1"/>
    </source>
</evidence>
<comment type="caution">
    <text evidence="2">The sequence shown here is derived from an EMBL/GenBank/DDBJ whole genome shotgun (WGS) entry which is preliminary data.</text>
</comment>
<dbReference type="RefSeq" id="WP_184342030.1">
    <property type="nucleotide sequence ID" value="NZ_JACHIG010000009.1"/>
</dbReference>
<protein>
    <recommendedName>
        <fullName evidence="1">Aminoglycoside phosphotransferase domain-containing protein</fullName>
    </recommendedName>
</protein>
<dbReference type="AlphaFoldDB" id="A0A7W7YDT2"/>
<dbReference type="SUPFAM" id="SSF56112">
    <property type="entry name" value="Protein kinase-like (PK-like)"/>
    <property type="match status" value="1"/>
</dbReference>
<dbReference type="Gene3D" id="3.90.1200.10">
    <property type="match status" value="1"/>
</dbReference>
<dbReference type="EMBL" id="JACHIG010000009">
    <property type="protein sequence ID" value="MBB5034328.1"/>
    <property type="molecule type" value="Genomic_DNA"/>
</dbReference>
<reference evidence="2 3" key="1">
    <citation type="submission" date="2020-08" db="EMBL/GenBank/DDBJ databases">
        <title>Genomic Encyclopedia of Type Strains, Phase IV (KMG-IV): sequencing the most valuable type-strain genomes for metagenomic binning, comparative biology and taxonomic classification.</title>
        <authorList>
            <person name="Goeker M."/>
        </authorList>
    </citation>
    <scope>NUCLEOTIDE SEQUENCE [LARGE SCALE GENOMIC DNA]</scope>
    <source>
        <strain evidence="2 3">DSM 12252</strain>
    </source>
</reference>
<accession>A0A7W7YDT2</accession>
<sequence length="329" mass="38160">MLPEHEALLIFTREHFPELKATPCDVEVILKGASDRHFYRLKWQTERAPMILMVYTLARRDNPKFVPATHRLRKIGANVPEIYAFDEQRLCVWLEDLGRVDLQSYDSQPWEKRFPLYQATLREAAKFHQVGEKQLAVGDLNELEPGFDEALYDWEQKYFLEHFVGGYLGWDVDGAEFNAAHDALKQLRRRLARLPRCLVHRDFQSQNVLIRGADAWLVDYQGLRLGLAEYDLASLLYDPYVNLTRTERADLLRYYAEHRGLKLQELREIFYLCAAQRLMQALGAYANLSRNLGKPHYEQHIPAAVANLTDVCSEGHGLHELRAFFAGGL</sequence>
<organism evidence="2 3">
    <name type="scientific">Prosthecobacter vanneervenii</name>
    <dbReference type="NCBI Taxonomy" id="48466"/>
    <lineage>
        <taxon>Bacteria</taxon>
        <taxon>Pseudomonadati</taxon>
        <taxon>Verrucomicrobiota</taxon>
        <taxon>Verrucomicrobiia</taxon>
        <taxon>Verrucomicrobiales</taxon>
        <taxon>Verrucomicrobiaceae</taxon>
        <taxon>Prosthecobacter</taxon>
    </lineage>
</organism>
<dbReference type="InterPro" id="IPR002575">
    <property type="entry name" value="Aminoglycoside_PTrfase"/>
</dbReference>
<gene>
    <name evidence="2" type="ORF">HNQ65_003922</name>
</gene>
<dbReference type="InterPro" id="IPR011009">
    <property type="entry name" value="Kinase-like_dom_sf"/>
</dbReference>
<keyword evidence="3" id="KW-1185">Reference proteome</keyword>
<evidence type="ECO:0000259" key="1">
    <source>
        <dbReference type="Pfam" id="PF01636"/>
    </source>
</evidence>